<feature type="domain" description="N-acetyltransferase" evidence="4">
    <location>
        <begin position="118"/>
        <end position="276"/>
    </location>
</feature>
<protein>
    <recommendedName>
        <fullName evidence="4">N-acetyltransferase domain-containing protein</fullName>
    </recommendedName>
</protein>
<dbReference type="GO" id="GO:0016410">
    <property type="term" value="F:N-acyltransferase activity"/>
    <property type="evidence" value="ECO:0007669"/>
    <property type="project" value="TreeGrafter"/>
</dbReference>
<evidence type="ECO:0000259" key="4">
    <source>
        <dbReference type="PROSITE" id="PS51186"/>
    </source>
</evidence>
<evidence type="ECO:0000313" key="6">
    <source>
        <dbReference type="Proteomes" id="UP000259030"/>
    </source>
</evidence>
<sequence length="281" mass="29060">MPLLPFERAAGGRGGRGARGGGRVPGRPAVRRAEPVLRSEVLAGQPALEHGGRGAPGGLSGRGAAGRAADAAGVGGLGADAQGHAPERAAGDGRAVLGGAGRGGPEPGRPEPPDPVSILFSPLSRADVPLLTAWLQAPHVRAFWDDGERDEAAVEAHYFAPERDAPGFLFGVEGTAVGFLQIYPVGPEAEFAAFAAATGETWGVDLLIGDVACTGLGPAALRAFLTRWQAERQGALRRLLIDPEVRNVRVVRAYEKVGFRPLARRGNLLIMALDLSAESGE</sequence>
<feature type="compositionally biased region" description="Gly residues" evidence="3">
    <location>
        <begin position="53"/>
        <end position="64"/>
    </location>
</feature>
<accession>A0A221SXX3</accession>
<dbReference type="KEGG" id="dfc:DFI_11290"/>
<dbReference type="EMBL" id="CP021081">
    <property type="protein sequence ID" value="ASN81502.1"/>
    <property type="molecule type" value="Genomic_DNA"/>
</dbReference>
<reference evidence="5 6" key="1">
    <citation type="submission" date="2017-05" db="EMBL/GenBank/DDBJ databases">
        <title>The complete genome sequence of Deinococcus ficus isolated from the rhizosphere of the Ficus religiosa L. in Taiwan.</title>
        <authorList>
            <person name="Wu K.-M."/>
            <person name="Liao T.-L."/>
            <person name="Liu Y.-M."/>
            <person name="Young C.-C."/>
            <person name="Tsai S.-F."/>
        </authorList>
    </citation>
    <scope>NUCLEOTIDE SEQUENCE [LARGE SCALE GENOMIC DNA]</scope>
    <source>
        <strain evidence="5 6">CC-FR2-10</strain>
    </source>
</reference>
<feature type="compositionally biased region" description="Gly residues" evidence="3">
    <location>
        <begin position="96"/>
        <end position="106"/>
    </location>
</feature>
<evidence type="ECO:0000256" key="1">
    <source>
        <dbReference type="ARBA" id="ARBA00004924"/>
    </source>
</evidence>
<gene>
    <name evidence="5" type="ORF">DFI_11290</name>
</gene>
<dbReference type="Proteomes" id="UP000259030">
    <property type="component" value="Chromosome"/>
</dbReference>
<proteinExistence type="predicted"/>
<feature type="region of interest" description="Disordered" evidence="3">
    <location>
        <begin position="1"/>
        <end position="117"/>
    </location>
</feature>
<dbReference type="STRING" id="317577.GCA_000419625_01668"/>
<dbReference type="InterPro" id="IPR000182">
    <property type="entry name" value="GNAT_dom"/>
</dbReference>
<dbReference type="InterPro" id="IPR019432">
    <property type="entry name" value="Acyltransferase_MbtK/IucB-like"/>
</dbReference>
<keyword evidence="6" id="KW-1185">Reference proteome</keyword>
<organism evidence="5 6">
    <name type="scientific">Deinococcus ficus</name>
    <dbReference type="NCBI Taxonomy" id="317577"/>
    <lineage>
        <taxon>Bacteria</taxon>
        <taxon>Thermotogati</taxon>
        <taxon>Deinococcota</taxon>
        <taxon>Deinococci</taxon>
        <taxon>Deinococcales</taxon>
        <taxon>Deinococcaceae</taxon>
        <taxon>Deinococcus</taxon>
    </lineage>
</organism>
<dbReference type="InterPro" id="IPR016181">
    <property type="entry name" value="Acyl_CoA_acyltransferase"/>
</dbReference>
<feature type="compositionally biased region" description="Gly residues" evidence="3">
    <location>
        <begin position="11"/>
        <end position="24"/>
    </location>
</feature>
<dbReference type="GO" id="GO:0046677">
    <property type="term" value="P:response to antibiotic"/>
    <property type="evidence" value="ECO:0007669"/>
    <property type="project" value="UniProtKB-KW"/>
</dbReference>
<evidence type="ECO:0000313" key="5">
    <source>
        <dbReference type="EMBL" id="ASN81502.1"/>
    </source>
</evidence>
<dbReference type="PANTHER" id="PTHR31438:SF1">
    <property type="entry name" value="LYSINE N-ACYLTRANSFERASE C17G9.06C-RELATED"/>
    <property type="match status" value="1"/>
</dbReference>
<dbReference type="SMART" id="SM01006">
    <property type="entry name" value="AlcB"/>
    <property type="match status" value="1"/>
</dbReference>
<dbReference type="AlphaFoldDB" id="A0A221SXX3"/>
<dbReference type="PROSITE" id="PS51186">
    <property type="entry name" value="GNAT"/>
    <property type="match status" value="1"/>
</dbReference>
<name>A0A221SXX3_9DEIO</name>
<dbReference type="GO" id="GO:0019290">
    <property type="term" value="P:siderophore biosynthetic process"/>
    <property type="evidence" value="ECO:0007669"/>
    <property type="project" value="InterPro"/>
</dbReference>
<evidence type="ECO:0000256" key="3">
    <source>
        <dbReference type="SAM" id="MobiDB-lite"/>
    </source>
</evidence>
<dbReference type="Pfam" id="PF13523">
    <property type="entry name" value="Acetyltransf_8"/>
    <property type="match status" value="1"/>
</dbReference>
<comment type="pathway">
    <text evidence="1">Siderophore biosynthesis.</text>
</comment>
<dbReference type="SUPFAM" id="SSF55729">
    <property type="entry name" value="Acyl-CoA N-acyltransferases (Nat)"/>
    <property type="match status" value="1"/>
</dbReference>
<evidence type="ECO:0000256" key="2">
    <source>
        <dbReference type="ARBA" id="ARBA00023251"/>
    </source>
</evidence>
<dbReference type="PANTHER" id="PTHR31438">
    <property type="entry name" value="LYSINE N-ACYLTRANSFERASE C17G9.06C-RELATED"/>
    <property type="match status" value="1"/>
</dbReference>
<keyword evidence="2" id="KW-0046">Antibiotic resistance</keyword>
<dbReference type="Gene3D" id="3.40.630.30">
    <property type="match status" value="1"/>
</dbReference>